<evidence type="ECO:0000256" key="12">
    <source>
        <dbReference type="ARBA" id="ARBA00034000"/>
    </source>
</evidence>
<evidence type="ECO:0000256" key="3">
    <source>
        <dbReference type="ARBA" id="ARBA00007164"/>
    </source>
</evidence>
<reference evidence="17" key="1">
    <citation type="journal article" date="2019" name="Int. J. Syst. Evol. Microbiol.">
        <title>The Global Catalogue of Microorganisms (GCM) 10K type strain sequencing project: providing services to taxonomists for standard genome sequencing and annotation.</title>
        <authorList>
            <consortium name="The Broad Institute Genomics Platform"/>
            <consortium name="The Broad Institute Genome Sequencing Center for Infectious Disease"/>
            <person name="Wu L."/>
            <person name="Ma J."/>
        </authorList>
    </citation>
    <scope>NUCLEOTIDE SEQUENCE [LARGE SCALE GENOMIC DNA]</scope>
    <source>
        <strain evidence="17">CGMCC 1.12237</strain>
    </source>
</reference>
<dbReference type="InterPro" id="IPR037167">
    <property type="entry name" value="Peptidase_S11_C_sf"/>
</dbReference>
<dbReference type="InterPro" id="IPR012338">
    <property type="entry name" value="Beta-lactam/transpept-like"/>
</dbReference>
<evidence type="ECO:0000256" key="9">
    <source>
        <dbReference type="ARBA" id="ARBA00022960"/>
    </source>
</evidence>
<protein>
    <recommendedName>
        <fullName evidence="4">serine-type D-Ala-D-Ala carboxypeptidase</fullName>
        <ecNumber evidence="4">3.4.16.4</ecNumber>
    </recommendedName>
</protein>
<keyword evidence="6" id="KW-0645">Protease</keyword>
<dbReference type="EMBL" id="JBHSMC010000007">
    <property type="protein sequence ID" value="MFC5464510.1"/>
    <property type="molecule type" value="Genomic_DNA"/>
</dbReference>
<comment type="function">
    <text evidence="1">Removes C-terminal D-alanyl residues from sugar-peptide cell wall precursors.</text>
</comment>
<comment type="pathway">
    <text evidence="2">Cell wall biogenesis; peptidoglycan biosynthesis.</text>
</comment>
<evidence type="ECO:0000256" key="14">
    <source>
        <dbReference type="SAM" id="SignalP"/>
    </source>
</evidence>
<dbReference type="Pfam" id="PF00768">
    <property type="entry name" value="Peptidase_S11"/>
    <property type="match status" value="1"/>
</dbReference>
<evidence type="ECO:0000256" key="1">
    <source>
        <dbReference type="ARBA" id="ARBA00003217"/>
    </source>
</evidence>
<comment type="similarity">
    <text evidence="3 13">Belongs to the peptidase S11 family.</text>
</comment>
<dbReference type="Pfam" id="PF07943">
    <property type="entry name" value="PBP5_C"/>
    <property type="match status" value="1"/>
</dbReference>
<evidence type="ECO:0000313" key="16">
    <source>
        <dbReference type="EMBL" id="MFC5464510.1"/>
    </source>
</evidence>
<evidence type="ECO:0000256" key="4">
    <source>
        <dbReference type="ARBA" id="ARBA00012448"/>
    </source>
</evidence>
<keyword evidence="5 16" id="KW-0121">Carboxypeptidase</keyword>
<dbReference type="SUPFAM" id="SSF56601">
    <property type="entry name" value="beta-lactamase/transpeptidase-like"/>
    <property type="match status" value="1"/>
</dbReference>
<dbReference type="InterPro" id="IPR001967">
    <property type="entry name" value="Peptidase_S11_N"/>
</dbReference>
<evidence type="ECO:0000256" key="8">
    <source>
        <dbReference type="ARBA" id="ARBA00022801"/>
    </source>
</evidence>
<dbReference type="SUPFAM" id="SSF69189">
    <property type="entry name" value="Penicillin-binding protein associated domain"/>
    <property type="match status" value="1"/>
</dbReference>
<dbReference type="PRINTS" id="PR00725">
    <property type="entry name" value="DADACBPTASE1"/>
</dbReference>
<dbReference type="RefSeq" id="WP_382349444.1">
    <property type="nucleotide sequence ID" value="NZ_JBHSMC010000007.1"/>
</dbReference>
<name>A0ABW0LF55_9BACI</name>
<keyword evidence="9" id="KW-0133">Cell shape</keyword>
<dbReference type="PANTHER" id="PTHR21581:SF11">
    <property type="entry name" value="D-ALANYL-D-ALANINE CARBOXYPEPTIDASE DACA"/>
    <property type="match status" value="1"/>
</dbReference>
<feature type="signal peptide" evidence="14">
    <location>
        <begin position="1"/>
        <end position="36"/>
    </location>
</feature>
<dbReference type="InterPro" id="IPR012907">
    <property type="entry name" value="Peptidase_S11_C"/>
</dbReference>
<evidence type="ECO:0000259" key="15">
    <source>
        <dbReference type="SMART" id="SM00936"/>
    </source>
</evidence>
<sequence>MEGLHVKKRLNKKFVSLFLALLLLVSFIPFPQAASAADGIDVEAEAAIIVDANTGKILYGKNIDTPLAIASMAKMMTEYLLFEAIEEGKITWEQEVIISNYISKVANTYALSNIDLAAGKPYTIKELYEALAIYSANGATIAIAEAIAGTESEFVKMMNAKAQELGLDNTEFVNSTGLNNETLTDYNLEFPEGTDPNGVSVMSARSTAKLAYHLLKDYPEVLETSSVPTKELRGEVMINWNKMLPGALHEYSGVDGLKTGTESKIDPATNQKVSFSNFTGTVKKGDSRIITVIMHAKGDDQRFRETRKMMDYAFNSFSLKEIIPNNYKIESQKSLAVDKGKEDKVDIQTNESISIFVKNGEESAYKPVFTLDKSKLNKEGNLTAPVKQGDVVGTLEVVYEGDGDLGYLDKNLAPKVAVVTTDDVEKANWFALTMRAIGGFFSDLWTSITDTVKGWF</sequence>
<keyword evidence="8 16" id="KW-0378">Hydrolase</keyword>
<comment type="caution">
    <text evidence="16">The sequence shown here is derived from an EMBL/GenBank/DDBJ whole genome shotgun (WGS) entry which is preliminary data.</text>
</comment>
<accession>A0ABW0LF55</accession>
<keyword evidence="17" id="KW-1185">Reference proteome</keyword>
<evidence type="ECO:0000256" key="7">
    <source>
        <dbReference type="ARBA" id="ARBA00022729"/>
    </source>
</evidence>
<organism evidence="16 17">
    <name type="scientific">Lederbergia graminis</name>
    <dbReference type="NCBI Taxonomy" id="735518"/>
    <lineage>
        <taxon>Bacteria</taxon>
        <taxon>Bacillati</taxon>
        <taxon>Bacillota</taxon>
        <taxon>Bacilli</taxon>
        <taxon>Bacillales</taxon>
        <taxon>Bacillaceae</taxon>
        <taxon>Lederbergia</taxon>
    </lineage>
</organism>
<feature type="chain" id="PRO_5045417614" description="serine-type D-Ala-D-Ala carboxypeptidase" evidence="14">
    <location>
        <begin position="37"/>
        <end position="456"/>
    </location>
</feature>
<evidence type="ECO:0000256" key="2">
    <source>
        <dbReference type="ARBA" id="ARBA00004752"/>
    </source>
</evidence>
<evidence type="ECO:0000256" key="6">
    <source>
        <dbReference type="ARBA" id="ARBA00022670"/>
    </source>
</evidence>
<dbReference type="Gene3D" id="3.40.710.10">
    <property type="entry name" value="DD-peptidase/beta-lactamase superfamily"/>
    <property type="match status" value="1"/>
</dbReference>
<dbReference type="InterPro" id="IPR015956">
    <property type="entry name" value="Peniciliin-bd_prot_C_sf"/>
</dbReference>
<evidence type="ECO:0000256" key="5">
    <source>
        <dbReference type="ARBA" id="ARBA00022645"/>
    </source>
</evidence>
<dbReference type="InterPro" id="IPR018044">
    <property type="entry name" value="Peptidase_S11"/>
</dbReference>
<evidence type="ECO:0000256" key="11">
    <source>
        <dbReference type="ARBA" id="ARBA00023316"/>
    </source>
</evidence>
<dbReference type="PANTHER" id="PTHR21581">
    <property type="entry name" value="D-ALANYL-D-ALANINE CARBOXYPEPTIDASE"/>
    <property type="match status" value="1"/>
</dbReference>
<dbReference type="Gene3D" id="2.60.410.10">
    <property type="entry name" value="D-Ala-D-Ala carboxypeptidase, C-terminal domain"/>
    <property type="match status" value="1"/>
</dbReference>
<evidence type="ECO:0000256" key="13">
    <source>
        <dbReference type="RuleBase" id="RU004016"/>
    </source>
</evidence>
<dbReference type="GO" id="GO:0004180">
    <property type="term" value="F:carboxypeptidase activity"/>
    <property type="evidence" value="ECO:0007669"/>
    <property type="project" value="UniProtKB-KW"/>
</dbReference>
<keyword evidence="7 14" id="KW-0732">Signal</keyword>
<feature type="domain" description="Peptidase S11 D-Ala-D-Ala carboxypeptidase A C-terminal" evidence="15">
    <location>
        <begin position="317"/>
        <end position="426"/>
    </location>
</feature>
<keyword evidence="10" id="KW-0573">Peptidoglycan synthesis</keyword>
<proteinExistence type="inferred from homology"/>
<dbReference type="SMART" id="SM00936">
    <property type="entry name" value="PBP5_C"/>
    <property type="match status" value="1"/>
</dbReference>
<dbReference type="Proteomes" id="UP001596147">
    <property type="component" value="Unassembled WGS sequence"/>
</dbReference>
<keyword evidence="11" id="KW-0961">Cell wall biogenesis/degradation</keyword>
<comment type="catalytic activity">
    <reaction evidence="12">
        <text>Preferential cleavage: (Ac)2-L-Lys-D-Ala-|-D-Ala. Also transpeptidation of peptidyl-alanyl moieties that are N-acyl substituents of D-alanine.</text>
        <dbReference type="EC" id="3.4.16.4"/>
    </reaction>
</comment>
<evidence type="ECO:0000313" key="17">
    <source>
        <dbReference type="Proteomes" id="UP001596147"/>
    </source>
</evidence>
<dbReference type="EC" id="3.4.16.4" evidence="4"/>
<gene>
    <name evidence="16" type="ORF">ACFPM4_07065</name>
</gene>
<evidence type="ECO:0000256" key="10">
    <source>
        <dbReference type="ARBA" id="ARBA00022984"/>
    </source>
</evidence>